<dbReference type="EMBL" id="NHYE01000075">
    <property type="protein sequence ID" value="PPR07606.1"/>
    <property type="molecule type" value="Genomic_DNA"/>
</dbReference>
<dbReference type="Pfam" id="PF00176">
    <property type="entry name" value="SNF2-rel_dom"/>
    <property type="match status" value="1"/>
</dbReference>
<dbReference type="Gene3D" id="3.40.50.300">
    <property type="entry name" value="P-loop containing nucleotide triphosphate hydrolases"/>
    <property type="match status" value="1"/>
</dbReference>
<keyword evidence="2" id="KW-0378">Hydrolase</keyword>
<feature type="region of interest" description="Disordered" evidence="4">
    <location>
        <begin position="1016"/>
        <end position="1444"/>
    </location>
</feature>
<accession>A0A409YX60</accession>
<evidence type="ECO:0000256" key="2">
    <source>
        <dbReference type="ARBA" id="ARBA00022801"/>
    </source>
</evidence>
<evidence type="ECO:0000259" key="6">
    <source>
        <dbReference type="PROSITE" id="PS51192"/>
    </source>
</evidence>
<dbReference type="InterPro" id="IPR038718">
    <property type="entry name" value="SNF2-like_sf"/>
</dbReference>
<dbReference type="SUPFAM" id="SSF52540">
    <property type="entry name" value="P-loop containing nucleoside triphosphate hydrolases"/>
    <property type="match status" value="2"/>
</dbReference>
<keyword evidence="1" id="KW-0547">Nucleotide-binding</keyword>
<evidence type="ECO:0000256" key="3">
    <source>
        <dbReference type="ARBA" id="ARBA00022840"/>
    </source>
</evidence>
<feature type="compositionally biased region" description="Polar residues" evidence="4">
    <location>
        <begin position="1027"/>
        <end position="1037"/>
    </location>
</feature>
<dbReference type="InterPro" id="IPR049730">
    <property type="entry name" value="SNF2/RAD54-like_C"/>
</dbReference>
<dbReference type="GO" id="GO:0016787">
    <property type="term" value="F:hydrolase activity"/>
    <property type="evidence" value="ECO:0007669"/>
    <property type="project" value="UniProtKB-KW"/>
</dbReference>
<dbReference type="InterPro" id="IPR000330">
    <property type="entry name" value="SNF2_N"/>
</dbReference>
<sequence>MPTHTIHSAFIKFHFALPGAPFIYATFQDLTGVLHGLFPQDDDKLPTGMTRQQNTQIFSYFEQFNNLRTEDAKMKFAAARKRKDKEDVPGRPLWREWLTPNYARWKIHATVTSLLSEASLHPLQIMIANGDLTTFPASDSYIPNAIDIVGRALFGEEALDKNYRVRMPLRSPLSILIQRSWENLKKQTNRNKERLEKLELGAISAMEALDKDKLTKRKLNTVIRAVARWKALASIFCTEEVLDKIAEMEEELALLMEGLGAKVRSSGKAGRKRVSKVSKEDLSHLASQEDVEDVLHYFEMFFSQDNEEIPDNTLRVEDRLDVDICGNSGADCGTEEEAMLTARAMLANLDFRNANLPFLFNKYRHTSGLTPWEADHTAIFQDENQPEKNPDLAALQLHHHQIMGVHSILRNIFSEEPNADACTGMLVADEVGLGKTFQACTTLAFLGELAMRQKHGKPVPPIIAQRPYLKDQKDLPELPHLIIVPGTLLAQWEHELKIVFKKNSVDIMTYGVTERQRQEFWSEHGVFRASKQPKYLRIILASHSALVSDYSSLYSSEKNPKSLPWETPNRNLNYERLVSNTLFCQEYLSVVFDEAQTIRNPGTGQTAALTLLKQSLIRIILTATPLTTSPKDISSIGRLIGIPYFSTTQLFEDIKQDEADIRRAKSEKLRIEREAAKATDQPQDQANVKDGQCRSPDDRRVEVQCPVKLKQVQISLRMNKQFEGRLIRRTPTSIGPNGKPLLRLPPLDVKHFVVKLTPREMKIIDSVTEINHDAASAANGKNITTKQFYLEHRQGVCFAREDPAEGIPRFESLEQWEKVKSTKIDTCCRLVKHLLSRDDVPEPVFKDGEVVFPDIPEPQPGQDAPKEHKILIYQDFPMFCALLINILSLYGIDALALNGKMKYEQRHEVKRRFDTDPTIRVLIISQVGHFGLNLTVACIGIFMDQLWSAQEERQAIGRLHRQGQLKPVQIYHILAKDTADIVLANLAQGKRQMLEAFLSTDNAKKLMHILSGGMVEEDEDDNDDQEASAQVSSNSRPNPRGKGKPKEKSTTTGSKGKSRSKKSRPTSEVPNVVGGQNADSVTSGQNDDSSAAGLGKTNDANGHAQDQGKTGLPDASPEETLAVLQNGEEEVEIQQALMETPDVQIEERNLDDQSLADSSLGDVSMGGMSTTDLADSSLGDVSMGGMSTTDQSDLEASRGGYGTGMGVTTEEEGFNLDDERLSDPGENLPPQEEDNVNQTESHSKKRQRSASPPAAELHPLNSGALGSVPPVMEDETSVTAVEKAGEKDAPPKDGADKDQEISSGKPARKKTRIDQTKEFSPVPGPSPSFRPRASMSSPPRSGWSAASRITPGMARESSQQQAWLKESAKRREEKKSQSASSSQKSNDRVHNTAARKPSIPTHRLPSAFDPPDLGKLPPLQAPKAPNPYFKGNGKSTGKKSTPST</sequence>
<feature type="domain" description="Helicase ATP-binding" evidence="6">
    <location>
        <begin position="416"/>
        <end position="643"/>
    </location>
</feature>
<evidence type="ECO:0000259" key="7">
    <source>
        <dbReference type="PROSITE" id="PS51194"/>
    </source>
</evidence>
<dbReference type="Proteomes" id="UP000284706">
    <property type="component" value="Unassembled WGS sequence"/>
</dbReference>
<evidence type="ECO:0000256" key="5">
    <source>
        <dbReference type="SAM" id="Phobius"/>
    </source>
</evidence>
<dbReference type="PANTHER" id="PTHR45626:SF26">
    <property type="entry name" value="FAMILY HELICASE, PUTATIVE (AFU_ORTHOLOGUE AFUA_2G09120)-RELATED"/>
    <property type="match status" value="1"/>
</dbReference>
<dbReference type="InterPro" id="IPR027417">
    <property type="entry name" value="P-loop_NTPase"/>
</dbReference>
<feature type="compositionally biased region" description="Acidic residues" evidence="4">
    <location>
        <begin position="1016"/>
        <end position="1026"/>
    </location>
</feature>
<dbReference type="STRING" id="231916.A0A409YX60"/>
<dbReference type="OrthoDB" id="3270319at2759"/>
<feature type="transmembrane region" description="Helical" evidence="5">
    <location>
        <begin position="918"/>
        <end position="943"/>
    </location>
</feature>
<dbReference type="InterPro" id="IPR014001">
    <property type="entry name" value="Helicase_ATP-bd"/>
</dbReference>
<feature type="compositionally biased region" description="Low complexity" evidence="4">
    <location>
        <begin position="1430"/>
        <end position="1444"/>
    </location>
</feature>
<feature type="compositionally biased region" description="Low complexity" evidence="4">
    <location>
        <begin position="1329"/>
        <end position="1341"/>
    </location>
</feature>
<keyword evidence="5" id="KW-1133">Transmembrane helix</keyword>
<feature type="compositionally biased region" description="Basic and acidic residues" evidence="4">
    <location>
        <begin position="1283"/>
        <end position="1300"/>
    </location>
</feature>
<feature type="domain" description="Helicase C-terminal" evidence="7">
    <location>
        <begin position="847"/>
        <end position="1011"/>
    </location>
</feature>
<feature type="region of interest" description="Disordered" evidence="4">
    <location>
        <begin position="674"/>
        <end position="697"/>
    </location>
</feature>
<dbReference type="SMART" id="SM00490">
    <property type="entry name" value="HELICc"/>
    <property type="match status" value="1"/>
</dbReference>
<dbReference type="InterPro" id="IPR001650">
    <property type="entry name" value="Helicase_C-like"/>
</dbReference>
<proteinExistence type="predicted"/>
<evidence type="ECO:0008006" key="10">
    <source>
        <dbReference type="Google" id="ProtNLM"/>
    </source>
</evidence>
<dbReference type="PROSITE" id="PS51192">
    <property type="entry name" value="HELICASE_ATP_BIND_1"/>
    <property type="match status" value="1"/>
</dbReference>
<dbReference type="GO" id="GO:0005634">
    <property type="term" value="C:nucleus"/>
    <property type="evidence" value="ECO:0007669"/>
    <property type="project" value="TreeGrafter"/>
</dbReference>
<dbReference type="PROSITE" id="PS51194">
    <property type="entry name" value="HELICASE_CTER"/>
    <property type="match status" value="1"/>
</dbReference>
<evidence type="ECO:0000313" key="8">
    <source>
        <dbReference type="EMBL" id="PPR07606.1"/>
    </source>
</evidence>
<dbReference type="InterPro" id="IPR050628">
    <property type="entry name" value="SNF2_RAD54_helicase_TF"/>
</dbReference>
<dbReference type="CDD" id="cd18793">
    <property type="entry name" value="SF2_C_SNF"/>
    <property type="match status" value="1"/>
</dbReference>
<keyword evidence="5" id="KW-0812">Transmembrane</keyword>
<feature type="compositionally biased region" description="Basic and acidic residues" evidence="4">
    <location>
        <begin position="1366"/>
        <end position="1376"/>
    </location>
</feature>
<protein>
    <recommendedName>
        <fullName evidence="10">Helicase ATP-binding domain-containing protein</fullName>
    </recommendedName>
</protein>
<keyword evidence="9" id="KW-1185">Reference proteome</keyword>
<organism evidence="8 9">
    <name type="scientific">Gymnopilus dilepis</name>
    <dbReference type="NCBI Taxonomy" id="231916"/>
    <lineage>
        <taxon>Eukaryota</taxon>
        <taxon>Fungi</taxon>
        <taxon>Dikarya</taxon>
        <taxon>Basidiomycota</taxon>
        <taxon>Agaricomycotina</taxon>
        <taxon>Agaricomycetes</taxon>
        <taxon>Agaricomycetidae</taxon>
        <taxon>Agaricales</taxon>
        <taxon>Agaricineae</taxon>
        <taxon>Hymenogastraceae</taxon>
        <taxon>Gymnopilus</taxon>
    </lineage>
</organism>
<dbReference type="SMART" id="SM00487">
    <property type="entry name" value="DEXDc"/>
    <property type="match status" value="1"/>
</dbReference>
<dbReference type="Gene3D" id="3.40.50.10810">
    <property type="entry name" value="Tandem AAA-ATPase domain"/>
    <property type="match status" value="1"/>
</dbReference>
<keyword evidence="5" id="KW-0472">Membrane</keyword>
<evidence type="ECO:0000256" key="4">
    <source>
        <dbReference type="SAM" id="MobiDB-lite"/>
    </source>
</evidence>
<dbReference type="Pfam" id="PF00271">
    <property type="entry name" value="Helicase_C"/>
    <property type="match status" value="1"/>
</dbReference>
<dbReference type="GO" id="GO:0008094">
    <property type="term" value="F:ATP-dependent activity, acting on DNA"/>
    <property type="evidence" value="ECO:0007669"/>
    <property type="project" value="TreeGrafter"/>
</dbReference>
<comment type="caution">
    <text evidence="8">The sequence shown here is derived from an EMBL/GenBank/DDBJ whole genome shotgun (WGS) entry which is preliminary data.</text>
</comment>
<keyword evidence="3" id="KW-0067">ATP-binding</keyword>
<dbReference type="PANTHER" id="PTHR45626">
    <property type="entry name" value="TRANSCRIPTION TERMINATION FACTOR 2-RELATED"/>
    <property type="match status" value="1"/>
</dbReference>
<evidence type="ECO:0000256" key="1">
    <source>
        <dbReference type="ARBA" id="ARBA00022741"/>
    </source>
</evidence>
<dbReference type="InParanoid" id="A0A409YX60"/>
<dbReference type="GO" id="GO:0006281">
    <property type="term" value="P:DNA repair"/>
    <property type="evidence" value="ECO:0007669"/>
    <property type="project" value="TreeGrafter"/>
</dbReference>
<reference evidence="8 9" key="1">
    <citation type="journal article" date="2018" name="Evol. Lett.">
        <title>Horizontal gene cluster transfer increased hallucinogenic mushroom diversity.</title>
        <authorList>
            <person name="Reynolds H.T."/>
            <person name="Vijayakumar V."/>
            <person name="Gluck-Thaler E."/>
            <person name="Korotkin H.B."/>
            <person name="Matheny P.B."/>
            <person name="Slot J.C."/>
        </authorList>
    </citation>
    <scope>NUCLEOTIDE SEQUENCE [LARGE SCALE GENOMIC DNA]</scope>
    <source>
        <strain evidence="8 9">SRW20</strain>
    </source>
</reference>
<dbReference type="GO" id="GO:0005524">
    <property type="term" value="F:ATP binding"/>
    <property type="evidence" value="ECO:0007669"/>
    <property type="project" value="UniProtKB-KW"/>
</dbReference>
<feature type="compositionally biased region" description="Polar residues" evidence="4">
    <location>
        <begin position="1077"/>
        <end position="1089"/>
    </location>
</feature>
<feature type="transmembrane region" description="Helical" evidence="5">
    <location>
        <begin position="876"/>
        <end position="897"/>
    </location>
</feature>
<evidence type="ECO:0000313" key="9">
    <source>
        <dbReference type="Proteomes" id="UP000284706"/>
    </source>
</evidence>
<gene>
    <name evidence="8" type="ORF">CVT26_002279</name>
</gene>
<name>A0A409YX60_9AGAR</name>